<dbReference type="InterPro" id="IPR011043">
    <property type="entry name" value="Gal_Oxase/kelch_b-propeller"/>
</dbReference>
<dbReference type="InterPro" id="IPR036047">
    <property type="entry name" value="F-box-like_dom_sf"/>
</dbReference>
<keyword evidence="3" id="KW-1185">Reference proteome</keyword>
<dbReference type="InterPro" id="IPR050796">
    <property type="entry name" value="SCF_F-box_component"/>
</dbReference>
<evidence type="ECO:0000259" key="1">
    <source>
        <dbReference type="PROSITE" id="PS50181"/>
    </source>
</evidence>
<dbReference type="CDD" id="cd22157">
    <property type="entry name" value="F-box_AtFBW1-like"/>
    <property type="match status" value="1"/>
</dbReference>
<dbReference type="PANTHER" id="PTHR31672">
    <property type="entry name" value="BNACNNG10540D PROTEIN"/>
    <property type="match status" value="1"/>
</dbReference>
<organism evidence="2 3">
    <name type="scientific">Castilleja foliolosa</name>
    <dbReference type="NCBI Taxonomy" id="1961234"/>
    <lineage>
        <taxon>Eukaryota</taxon>
        <taxon>Viridiplantae</taxon>
        <taxon>Streptophyta</taxon>
        <taxon>Embryophyta</taxon>
        <taxon>Tracheophyta</taxon>
        <taxon>Spermatophyta</taxon>
        <taxon>Magnoliopsida</taxon>
        <taxon>eudicotyledons</taxon>
        <taxon>Gunneridae</taxon>
        <taxon>Pentapetalae</taxon>
        <taxon>asterids</taxon>
        <taxon>lamiids</taxon>
        <taxon>Lamiales</taxon>
        <taxon>Orobanchaceae</taxon>
        <taxon>Pedicularideae</taxon>
        <taxon>Castillejinae</taxon>
        <taxon>Castilleja</taxon>
    </lineage>
</organism>
<dbReference type="InterPro" id="IPR017451">
    <property type="entry name" value="F-box-assoc_interact_dom"/>
</dbReference>
<dbReference type="SUPFAM" id="SSF50965">
    <property type="entry name" value="Galactose oxidase, central domain"/>
    <property type="match status" value="1"/>
</dbReference>
<name>A0ABD3CGV9_9LAMI</name>
<dbReference type="Pfam" id="PF07734">
    <property type="entry name" value="FBA_1"/>
    <property type="match status" value="1"/>
</dbReference>
<dbReference type="SMART" id="SM00256">
    <property type="entry name" value="FBOX"/>
    <property type="match status" value="1"/>
</dbReference>
<dbReference type="Proteomes" id="UP001632038">
    <property type="component" value="Unassembled WGS sequence"/>
</dbReference>
<evidence type="ECO:0000313" key="3">
    <source>
        <dbReference type="Proteomes" id="UP001632038"/>
    </source>
</evidence>
<sequence>MANCVLPEDVMLCILTRLPVKTILRFKSVCKPWRDLFSTPEFRKLHHGQFSSDPENQSFILHSFRMFSKYPSLNQFSIFSIESSKKKPTIVDSPFAHTQNIELDTVGCCSGLVCLRIGPDIVLWNPATKLSKTVPIKACGPLAMVSLGFGYDAAGADYKVVRIVGEKREIGMSVTSVEIYSVSLDSWIAINVGFQFSVFHAKNDLIMSGNPYWFACVDGNEVLVCFDVMELVFKIVPTINWSGLDEEMKTVIDLVDWNGALGSVSYFHKSEIVENLGLTHYARFNSLCVWVFDVGERVWRKNHTFGPIGKVDLFRVFLCTKNEKVVGAFSSGKLFVLDLETGCVNNLFDGVCNGESFHVYGYTESLTYIKGMTKVIDGEN</sequence>
<dbReference type="NCBIfam" id="TIGR01640">
    <property type="entry name" value="F_box_assoc_1"/>
    <property type="match status" value="1"/>
</dbReference>
<gene>
    <name evidence="2" type="ORF">CASFOL_027778</name>
</gene>
<feature type="domain" description="F-box" evidence="1">
    <location>
        <begin position="1"/>
        <end position="45"/>
    </location>
</feature>
<dbReference type="Gene3D" id="1.20.1280.50">
    <property type="match status" value="1"/>
</dbReference>
<comment type="caution">
    <text evidence="2">The sequence shown here is derived from an EMBL/GenBank/DDBJ whole genome shotgun (WGS) entry which is preliminary data.</text>
</comment>
<accession>A0ABD3CGV9</accession>
<protein>
    <recommendedName>
        <fullName evidence="1">F-box domain-containing protein</fullName>
    </recommendedName>
</protein>
<dbReference type="InterPro" id="IPR001810">
    <property type="entry name" value="F-box_dom"/>
</dbReference>
<dbReference type="EMBL" id="JAVIJP010000036">
    <property type="protein sequence ID" value="KAL3628732.1"/>
    <property type="molecule type" value="Genomic_DNA"/>
</dbReference>
<dbReference type="PROSITE" id="PS50181">
    <property type="entry name" value="FBOX"/>
    <property type="match status" value="1"/>
</dbReference>
<proteinExistence type="predicted"/>
<dbReference type="InterPro" id="IPR006527">
    <property type="entry name" value="F-box-assoc_dom_typ1"/>
</dbReference>
<dbReference type="AlphaFoldDB" id="A0ABD3CGV9"/>
<dbReference type="PANTHER" id="PTHR31672:SF13">
    <property type="entry name" value="F-BOX PROTEIN CPR30-LIKE"/>
    <property type="match status" value="1"/>
</dbReference>
<dbReference type="SUPFAM" id="SSF81383">
    <property type="entry name" value="F-box domain"/>
    <property type="match status" value="1"/>
</dbReference>
<reference evidence="3" key="1">
    <citation type="journal article" date="2024" name="IScience">
        <title>Strigolactones Initiate the Formation of Haustorium-like Structures in Castilleja.</title>
        <authorList>
            <person name="Buerger M."/>
            <person name="Peterson D."/>
            <person name="Chory J."/>
        </authorList>
    </citation>
    <scope>NUCLEOTIDE SEQUENCE [LARGE SCALE GENOMIC DNA]</scope>
</reference>
<evidence type="ECO:0000313" key="2">
    <source>
        <dbReference type="EMBL" id="KAL3628732.1"/>
    </source>
</evidence>
<dbReference type="Pfam" id="PF00646">
    <property type="entry name" value="F-box"/>
    <property type="match status" value="1"/>
</dbReference>